<evidence type="ECO:0000313" key="2">
    <source>
        <dbReference type="EMBL" id="RPE12608.1"/>
    </source>
</evidence>
<dbReference type="OrthoDB" id="605297at2"/>
<gene>
    <name evidence="2" type="ORF">EGT74_03400</name>
</gene>
<keyword evidence="3" id="KW-1185">Reference proteome</keyword>
<dbReference type="EMBL" id="RPDH01000001">
    <property type="protein sequence ID" value="RPE12608.1"/>
    <property type="molecule type" value="Genomic_DNA"/>
</dbReference>
<name>A0A3N4PXG0_9BACT</name>
<evidence type="ECO:0000313" key="3">
    <source>
        <dbReference type="Proteomes" id="UP000278351"/>
    </source>
</evidence>
<evidence type="ECO:0008006" key="4">
    <source>
        <dbReference type="Google" id="ProtNLM"/>
    </source>
</evidence>
<protein>
    <recommendedName>
        <fullName evidence="4">Tetratricopeptide repeat protein</fullName>
    </recommendedName>
</protein>
<keyword evidence="1" id="KW-0732">Signal</keyword>
<reference evidence="2 3" key="1">
    <citation type="submission" date="2018-11" db="EMBL/GenBank/DDBJ databases">
        <title>Chitinophaga lutea sp.nov., isolate from arsenic contaminated soil.</title>
        <authorList>
            <person name="Zong Y."/>
        </authorList>
    </citation>
    <scope>NUCLEOTIDE SEQUENCE [LARGE SCALE GENOMIC DNA]</scope>
    <source>
        <strain evidence="2 3">ZY74</strain>
    </source>
</reference>
<comment type="caution">
    <text evidence="2">The sequence shown here is derived from an EMBL/GenBank/DDBJ whole genome shotgun (WGS) entry which is preliminary data.</text>
</comment>
<feature type="chain" id="PRO_5018153629" description="Tetratricopeptide repeat protein" evidence="1">
    <location>
        <begin position="27"/>
        <end position="780"/>
    </location>
</feature>
<evidence type="ECO:0000256" key="1">
    <source>
        <dbReference type="SAM" id="SignalP"/>
    </source>
</evidence>
<organism evidence="2 3">
    <name type="scientific">Chitinophaga lutea</name>
    <dbReference type="NCBI Taxonomy" id="2488634"/>
    <lineage>
        <taxon>Bacteria</taxon>
        <taxon>Pseudomonadati</taxon>
        <taxon>Bacteroidota</taxon>
        <taxon>Chitinophagia</taxon>
        <taxon>Chitinophagales</taxon>
        <taxon>Chitinophagaceae</taxon>
        <taxon>Chitinophaga</taxon>
    </lineage>
</organism>
<dbReference type="AlphaFoldDB" id="A0A3N4PXG0"/>
<dbReference type="RefSeq" id="WP_123845120.1">
    <property type="nucleotide sequence ID" value="NZ_RPDH01000001.1"/>
</dbReference>
<accession>A0A3N4PXG0</accession>
<sequence length="780" mass="89687">MNWKRFSIFCASFLTFFLAESVYVFSCGGGEPDPYDYYTNFFNPNIASKKGFEPFYYTGLANYYGREEDETAINLRSWHAFFGGKATEADIREFIYTYSRPQMAALYNHIEKGVALQAPDSVQQNTLTRWFIGSKDRETLGYLMYAKQCEPHTGGGGGWEAPVRDSLTMIKLSRNGVQLYKACKNEQIRERYAFQAIRLAHYGRDYHQALRYYDSLAAPIRSGSLIYYKSLALKAGALLRTGAKAESAYIFSRVFEQAPSLREMAFTNTGWAGAPEQEVMRRCANTEEKATVAAMYACRVYDLHPQGIRNVYRLSPQSPMLDVLLGREINKLEDGFLYNRLSKARFGDDGYNYSNAAESGTAQVAALQQLLDSLASGGKVKEPALWQISSAYLSYMLKDFPGAHKRLDAAKAAAQQRTALKDQWEIVRLIVSVEEQSQIGKDFEAQLLESFRWLDSKLDTTSKRESWYYDGPSSAEIDQDFYFRMYRNLLDYVVATRYIQQGDITRQALILSKRDKVSPYGGIDGYYPSAKDFLTDSLQAQQLIQLYNLQQQKRKTPFEQYLCKEFTMTENEVGEAIAVGFVRQHDFANAVTWFKKSGSSRTAGLAFTPQLEDYGVDSSETVISQAEYAATMLELEKKMKNNRATAEDYYKYATGLFSISYYGHAYQLSAKYRPSTRWYEPVHDSRPDLKQYYGCYRAEEYYKKAADVATNREFKARCLFMAARCAQKHLYDEKKDWYILASEQNPHFPELVKNYSNTAFYKETFDRCGYLRDFVYMQKK</sequence>
<feature type="signal peptide" evidence="1">
    <location>
        <begin position="1"/>
        <end position="26"/>
    </location>
</feature>
<dbReference type="Proteomes" id="UP000278351">
    <property type="component" value="Unassembled WGS sequence"/>
</dbReference>
<proteinExistence type="predicted"/>